<feature type="compositionally biased region" description="Polar residues" evidence="6">
    <location>
        <begin position="1617"/>
        <end position="1635"/>
    </location>
</feature>
<dbReference type="EC" id="2.7.11.1" evidence="1"/>
<dbReference type="PROSITE" id="PS51190">
    <property type="entry name" value="FATC"/>
    <property type="match status" value="1"/>
</dbReference>
<dbReference type="PROSITE" id="PS50290">
    <property type="entry name" value="PI3_4_KINASE_3"/>
    <property type="match status" value="1"/>
</dbReference>
<dbReference type="SMART" id="SM00146">
    <property type="entry name" value="PI3Kc"/>
    <property type="match status" value="1"/>
</dbReference>
<evidence type="ECO:0000259" key="8">
    <source>
        <dbReference type="PROSITE" id="PS51190"/>
    </source>
</evidence>
<dbReference type="EMBL" id="JAPFFF010000001">
    <property type="protein sequence ID" value="KAK8898400.1"/>
    <property type="molecule type" value="Genomic_DNA"/>
</dbReference>
<evidence type="ECO:0000313" key="9">
    <source>
        <dbReference type="EMBL" id="KAK8898400.1"/>
    </source>
</evidence>
<evidence type="ECO:0000256" key="6">
    <source>
        <dbReference type="SAM" id="MobiDB-lite"/>
    </source>
</evidence>
<gene>
    <name evidence="9" type="ORF">M9Y10_000685</name>
</gene>
<dbReference type="InterPro" id="IPR050517">
    <property type="entry name" value="DDR_Repair_Kinase"/>
</dbReference>
<feature type="domain" description="FATC" evidence="8">
    <location>
        <begin position="2694"/>
        <end position="2726"/>
    </location>
</feature>
<feature type="compositionally biased region" description="Polar residues" evidence="6">
    <location>
        <begin position="1485"/>
        <end position="1514"/>
    </location>
</feature>
<evidence type="ECO:0000256" key="1">
    <source>
        <dbReference type="ARBA" id="ARBA00012513"/>
    </source>
</evidence>
<feature type="compositionally biased region" description="Low complexity" evidence="6">
    <location>
        <begin position="1575"/>
        <end position="1589"/>
    </location>
</feature>
<evidence type="ECO:0000256" key="2">
    <source>
        <dbReference type="ARBA" id="ARBA00022679"/>
    </source>
</evidence>
<feature type="compositionally biased region" description="Polar residues" evidence="6">
    <location>
        <begin position="1521"/>
        <end position="1568"/>
    </location>
</feature>
<feature type="region of interest" description="Disordered" evidence="6">
    <location>
        <begin position="1123"/>
        <end position="1153"/>
    </location>
</feature>
<dbReference type="Gene3D" id="1.10.1070.11">
    <property type="entry name" value="Phosphatidylinositol 3-/4-kinase, catalytic domain"/>
    <property type="match status" value="1"/>
</dbReference>
<protein>
    <recommendedName>
        <fullName evidence="1">non-specific serine/threonine protein kinase</fullName>
        <ecNumber evidence="1">2.7.11.1</ecNumber>
    </recommendedName>
</protein>
<comment type="caution">
    <text evidence="9">The sequence shown here is derived from an EMBL/GenBank/DDBJ whole genome shotgun (WGS) entry which is preliminary data.</text>
</comment>
<feature type="compositionally biased region" description="Polar residues" evidence="6">
    <location>
        <begin position="1593"/>
        <end position="1604"/>
    </location>
</feature>
<dbReference type="SUPFAM" id="SSF56112">
    <property type="entry name" value="Protein kinase-like (PK-like)"/>
    <property type="match status" value="1"/>
</dbReference>
<keyword evidence="10" id="KW-1185">Reference proteome</keyword>
<keyword evidence="5" id="KW-0067">ATP-binding</keyword>
<evidence type="ECO:0000256" key="5">
    <source>
        <dbReference type="ARBA" id="ARBA00022840"/>
    </source>
</evidence>
<dbReference type="SMART" id="SM01343">
    <property type="entry name" value="FATC"/>
    <property type="match status" value="1"/>
</dbReference>
<dbReference type="InterPro" id="IPR003152">
    <property type="entry name" value="FATC_dom"/>
</dbReference>
<evidence type="ECO:0000313" key="10">
    <source>
        <dbReference type="Proteomes" id="UP001470230"/>
    </source>
</evidence>
<evidence type="ECO:0000259" key="7">
    <source>
        <dbReference type="PROSITE" id="PS50290"/>
    </source>
</evidence>
<dbReference type="PANTHER" id="PTHR11139">
    <property type="entry name" value="ATAXIA TELANGIECTASIA MUTATED ATM -RELATED"/>
    <property type="match status" value="1"/>
</dbReference>
<dbReference type="Pfam" id="PF02260">
    <property type="entry name" value="FATC"/>
    <property type="match status" value="1"/>
</dbReference>
<sequence length="2726" mass="310190">MLSLIPLNGSFKEIDNAYKKFKQNIFNKLYEAGDTSFQTYETNLINSINIVLRKSHESIKISDENLMRALIGTRTLSKFSILHQKKCVEFYSTINSNFPRSIQMRRFFIKSVVKEYKNKENYAWDNFTNNFYNEILPTNPITQNHNEFIIKALIYIEYLIKYNPDFVCKLSSEIIFHLNQIIQMGNYTLDLNYDIINYTNQTTDTYFSKTNVNPYYSNFAIELLRKIFSEIKLFNFQTIEITQLFEWHSKIKSLATLSTLFEKCPKWFFTKNLDQIGEFLHSINDSDREIQCLLTRNRIFYSIIDGKEEKFTFSINNDDKENVICGMIQNIKLVMEKKLIQMTNIDDQMIFNLISRCFESDNKILRMNGFDLLNSCLLYNSKNHENFFKICPSLIECIKPFDIEFGFFEVIKFLKKIDTNLFTEKIVSSIQKRPIETLQFLSEKIQDESMKDFLTLNETVIEAVFDLTSQNDCDIKSLSILVASQLAPEKFFCQKFIKNLFHYLLCCQFKKVKLTILQCLNNHLDHFSEEIKDKFADCNVLIVLKNLLNQNSMQEIQLETIKLVCKLKRIKSLKLEEVVKPYLSFFLPFSDIKDKTFQNYIISPHQLSISANFLPIIFDSFPQFIPDYFQAFYNFSMDFMNMLLNSGDDFTRHSKLNLNKLNEKMYFQRNFFRTIFCSYSHSLEIILGKDPEIMKPYFDEIINFCYKCLLNGIGQLETQSILSLLKNVLLQIELKQIISNDKRKSVNDLFTVVYNTGSRFMCPIVHQNVFEILGYLGAQQLFEKQKPLYKNLNEKNKLDIDLQKELIEYGKYKSQDNIYYVVCSNSLLNILDDESMSHSHFHALCSLVNLIGKTPFHSHLCEYFKEHFVKSLKYLKKLINKSGNKSRYIPLIQSMLTFNRNIINENVNDFVQLFIDLWYFGSIDFLPSLVKSFNVKLKPFANKIIPYIRTLNDIDVVINSLFSLLLHCFKFDTGQDPCQYNLIVILTRIANKGNYQVIPLINNNLLKIRNLPPYVRLFADLCIRYLRENNGNLCYLDDTAKLLGKLTKKCDFLMEEFVPLIRDLLQPFEKQLDIFNKLCPIKSDGNDNLNCLEPVQGSNSLTKIRAKEGIKFGMCDNAEMNTSNKNKVKIRSNSDPSSIMSNKNGVRFSSNSNETTNISDANFSSDNDSSVNISSSSSCSINFISIKETFANTSSNAQFDAISDSSSNSSSIKFSVIKDAPSNANNKGGVKFGSNNGAPTNANNKGGVTFGSNNCAPTNANNKGGVTFGSNNGAPTNANNKGGVTFGSNNDAPSNSNNKGGVTFGSNNDAPTNANNKGGVTFGLNNGAPTNANNKGGVKFGSNNGAPTNANNKGGVTFGSNNDAPTNANNKGGVTFGSNNDAPTNANNKGGVTFGSNNDAPSNSNNKGGVKFGSNNDAPSNSNNKGGVKFGSNNDAPSNSNNKGGVKFGSNNGAPSNANNKGGVKFGSNNGAPSNSNNKGGVKFGSNNDAPTNANNKGGVTFGSNNDAPTNANNKGGVKFGSNNDAPSNSNNKGGVKFGSNNDAPSNSNNKGGVKFGSNNGAPTNANNKGGVKFGSNNGAPSNSNNKGGVKFGSNNGAPTNANNKDGIKFHTINDAPANQNSKSGIKYSESSNHPSKPKDNSGIRFGFSDDSSNNARLANNLRLANFDSIPRPPIINDVVVTFIPSQTQKFMQLITDINNHIQNEISTMYIDLWLNNLIQFCIKNSPSQLIKSCFPIARNNVIFATSIFNVAFHSILSSNYEIDKNLIASTFLNVLDSEYTSHYCHTIITDLIEFMDRDNNPLLKLEDVKRPLTSIFSSKPPISLRYAILKFENNEKPELQKTLLNDLEQAFLNCGLIDQFQQYSRIYDTQNANNFIRYQVPIFANSFEDRDKLEKIDLNINDVDTLTKVVDQFHLKIISHLYKAKFLTQRYLKSNPKDEKIKDEIKKEINLGFESLSTEGGPHFSQGFTSVLQYIIYGQQLIELNEMVSSENEGNNFHLRFINSSNIISFLPQILLLRTSTKDDDKDSLIEKVNLLSLCRRCNRWSLMEMYFNFFNFSNENVPVEIQYEMMYCKINNNTTNESEIDNLITLIKEGNTNNLDELGSGYKPENLLKFAKYQKAMFIARTNTKDQSQLMNILSLCDSFDNADAIDLCGLSNLRLFEVNNDKSRLNESIKNYIKSSIKSDKVRISNMLLIIYLLFTYYNNDSDDINDIKQYLNDIPLYFYVDLMSQMISYIADLKNNSFKQYIISLLSEIMIYYPQGVIYDYSFSIFSDRRMEGITDIIESPITEIMTSAFDLNIINIFSEAISLTVNLINVNTATPIGDERDNLFSLSPKLAENRDMLLPVFGTYHYNDDVIFIHEFSPKYEEINSLEKPKRISIIGSDGHEYPFIMKEKEDLRTDQRIMIFHKFLNQYLKTKVRTYSIVPLTSNQGLIQSVQEMIGIHQLIQFYRKKVAPKDVDFEFNYLSENLYKTRDTFMNSYDLLNQLQRLEFFKLVTNNIDRRNDLRDCFWFFTTNSENWFKFITNFTSTCAVTSMISYIIGLGDRHLRNIMISKDNGVLMNIDFCDVFEMAQIRPDVPEKVPFRLTRNMVEALGPCGFNGSFRVFCEETLFLMRENRENIKNILKVFVDSPIQKENTSIFESLIRSPYELVEAKQIANQRLKRINKKLDGTDVYIIYQNDDDIDGIQNVKQMSVREHVQKLIEFATDESNLCCLYSDWEPWK</sequence>
<proteinExistence type="predicted"/>
<dbReference type="InterPro" id="IPR018936">
    <property type="entry name" value="PI3/4_kinase_CS"/>
</dbReference>
<name>A0ABR2L806_9EUKA</name>
<dbReference type="PANTHER" id="PTHR11139:SF9">
    <property type="entry name" value="SERINE_THREONINE-PROTEIN KINASE MTOR"/>
    <property type="match status" value="1"/>
</dbReference>
<keyword evidence="3" id="KW-0547">Nucleotide-binding</keyword>
<accession>A0ABR2L806</accession>
<feature type="compositionally biased region" description="Polar residues" evidence="6">
    <location>
        <begin position="1341"/>
        <end position="1443"/>
    </location>
</feature>
<evidence type="ECO:0000256" key="3">
    <source>
        <dbReference type="ARBA" id="ARBA00022741"/>
    </source>
</evidence>
<dbReference type="SUPFAM" id="SSF48371">
    <property type="entry name" value="ARM repeat"/>
    <property type="match status" value="2"/>
</dbReference>
<keyword evidence="2" id="KW-0808">Transferase</keyword>
<feature type="region of interest" description="Disordered" evidence="6">
    <location>
        <begin position="1267"/>
        <end position="1650"/>
    </location>
</feature>
<reference evidence="9 10" key="1">
    <citation type="submission" date="2024-04" db="EMBL/GenBank/DDBJ databases">
        <title>Tritrichomonas musculus Genome.</title>
        <authorList>
            <person name="Alves-Ferreira E."/>
            <person name="Grigg M."/>
            <person name="Lorenzi H."/>
            <person name="Galac M."/>
        </authorList>
    </citation>
    <scope>NUCLEOTIDE SEQUENCE [LARGE SCALE GENOMIC DNA]</scope>
    <source>
        <strain evidence="9 10">EAF2021</strain>
    </source>
</reference>
<dbReference type="InterPro" id="IPR011009">
    <property type="entry name" value="Kinase-like_dom_sf"/>
</dbReference>
<dbReference type="Pfam" id="PF00454">
    <property type="entry name" value="PI3_PI4_kinase"/>
    <property type="match status" value="1"/>
</dbReference>
<feature type="compositionally biased region" description="Polar residues" evidence="6">
    <location>
        <begin position="1267"/>
        <end position="1334"/>
    </location>
</feature>
<dbReference type="Gene3D" id="3.30.1010.10">
    <property type="entry name" value="Phosphatidylinositol 3-kinase Catalytic Subunit, Chain A, domain 4"/>
    <property type="match status" value="1"/>
</dbReference>
<dbReference type="PROSITE" id="PS00916">
    <property type="entry name" value="PI3_4_KINASE_2"/>
    <property type="match status" value="1"/>
</dbReference>
<dbReference type="Proteomes" id="UP001470230">
    <property type="component" value="Unassembled WGS sequence"/>
</dbReference>
<dbReference type="InterPro" id="IPR016024">
    <property type="entry name" value="ARM-type_fold"/>
</dbReference>
<dbReference type="InterPro" id="IPR000403">
    <property type="entry name" value="PI3/4_kinase_cat_dom"/>
</dbReference>
<feature type="compositionally biased region" description="Low complexity" evidence="6">
    <location>
        <begin position="1449"/>
        <end position="1481"/>
    </location>
</feature>
<dbReference type="InterPro" id="IPR036940">
    <property type="entry name" value="PI3/4_kinase_cat_sf"/>
</dbReference>
<evidence type="ECO:0000256" key="4">
    <source>
        <dbReference type="ARBA" id="ARBA00022777"/>
    </source>
</evidence>
<organism evidence="9 10">
    <name type="scientific">Tritrichomonas musculus</name>
    <dbReference type="NCBI Taxonomy" id="1915356"/>
    <lineage>
        <taxon>Eukaryota</taxon>
        <taxon>Metamonada</taxon>
        <taxon>Parabasalia</taxon>
        <taxon>Tritrichomonadida</taxon>
        <taxon>Tritrichomonadidae</taxon>
        <taxon>Tritrichomonas</taxon>
    </lineage>
</organism>
<keyword evidence="4" id="KW-0418">Kinase</keyword>
<feature type="domain" description="PI3K/PI4K catalytic" evidence="7">
    <location>
        <begin position="2365"/>
        <end position="2695"/>
    </location>
</feature>